<name>A0A2P7MR12_9CYAN</name>
<evidence type="ECO:0000313" key="1">
    <source>
        <dbReference type="EMBL" id="PSJ03688.1"/>
    </source>
</evidence>
<reference evidence="1 2" key="1">
    <citation type="journal article" date="2018" name="Environ. Microbiol.">
        <title>Ecological and genomic features of two widespread freshwater picocyanobacteria.</title>
        <authorList>
            <person name="Cabello-Yeves P.J."/>
            <person name="Picazo A."/>
            <person name="Camacho A."/>
            <person name="Callieri C."/>
            <person name="Rosselli R."/>
            <person name="Roda-Garcia J.J."/>
            <person name="Coutinho F.H."/>
            <person name="Rodriguez-Valera F."/>
        </authorList>
    </citation>
    <scope>NUCLEOTIDE SEQUENCE [LARGE SCALE GENOMIC DNA]</scope>
    <source>
        <strain evidence="1 2">Tous</strain>
    </source>
</reference>
<gene>
    <name evidence="1" type="ORF">C7K55_12295</name>
</gene>
<protein>
    <submittedName>
        <fullName evidence="1">Uncharacterized protein</fullName>
    </submittedName>
</protein>
<dbReference type="AlphaFoldDB" id="A0A2P7MR12"/>
<accession>A0A2P7MR12</accession>
<sequence>MAANICTNIASDISFYTSFNVSMYITANTALNATGNVPPDICIDLENTKLAVYKSKSDKLIDFLDLRHSLRY</sequence>
<evidence type="ECO:0000313" key="2">
    <source>
        <dbReference type="Proteomes" id="UP000243002"/>
    </source>
</evidence>
<dbReference type="Proteomes" id="UP000243002">
    <property type="component" value="Unassembled WGS sequence"/>
</dbReference>
<proteinExistence type="predicted"/>
<dbReference type="EMBL" id="PXXO01000018">
    <property type="protein sequence ID" value="PSJ03688.1"/>
    <property type="molecule type" value="Genomic_DNA"/>
</dbReference>
<organism evidence="1 2">
    <name type="scientific">Cyanobium usitatum str. Tous</name>
    <dbReference type="NCBI Taxonomy" id="2116684"/>
    <lineage>
        <taxon>Bacteria</taxon>
        <taxon>Bacillati</taxon>
        <taxon>Cyanobacteriota</taxon>
        <taxon>Cyanophyceae</taxon>
        <taxon>Synechococcales</taxon>
        <taxon>Prochlorococcaceae</taxon>
        <taxon>Cyanobium</taxon>
    </lineage>
</organism>
<keyword evidence="2" id="KW-1185">Reference proteome</keyword>
<comment type="caution">
    <text evidence="1">The sequence shown here is derived from an EMBL/GenBank/DDBJ whole genome shotgun (WGS) entry which is preliminary data.</text>
</comment>